<reference evidence="2" key="1">
    <citation type="submission" date="2020-02" db="EMBL/GenBank/DDBJ databases">
        <authorList>
            <person name="Meier V. D."/>
        </authorList>
    </citation>
    <scope>NUCLEOTIDE SEQUENCE</scope>
    <source>
        <strain evidence="2">AVDCRST_MAG59</strain>
    </source>
</reference>
<accession>A0A6J4UWP1</accession>
<evidence type="ECO:0000313" key="2">
    <source>
        <dbReference type="EMBL" id="CAA9558284.1"/>
    </source>
</evidence>
<proteinExistence type="predicted"/>
<feature type="region of interest" description="Disordered" evidence="1">
    <location>
        <begin position="1"/>
        <end position="73"/>
    </location>
</feature>
<dbReference type="EMBL" id="CADCWF010000148">
    <property type="protein sequence ID" value="CAA9558284.1"/>
    <property type="molecule type" value="Genomic_DNA"/>
</dbReference>
<organism evidence="2">
    <name type="scientific">uncultured Thermomicrobiales bacterium</name>
    <dbReference type="NCBI Taxonomy" id="1645740"/>
    <lineage>
        <taxon>Bacteria</taxon>
        <taxon>Pseudomonadati</taxon>
        <taxon>Thermomicrobiota</taxon>
        <taxon>Thermomicrobia</taxon>
        <taxon>Thermomicrobiales</taxon>
        <taxon>environmental samples</taxon>
    </lineage>
</organism>
<gene>
    <name evidence="2" type="ORF">AVDCRST_MAG59-2436</name>
</gene>
<name>A0A6J4UWP1_9BACT</name>
<dbReference type="AlphaFoldDB" id="A0A6J4UWP1"/>
<protein>
    <submittedName>
        <fullName evidence="2">Uncharacterized protein</fullName>
    </submittedName>
</protein>
<sequence length="118" mass="12461">MAQRAVASLGGLAHRSAKAPWGVAHGTFRDPPGVRSRRSRKGSVREQVKCSAPGTGPSLPGPSPPDRRGLAGPRQCFHEWSTKHARIDRAGGSARAGARCKVAPRAGCTGIDFPTELW</sequence>
<evidence type="ECO:0000256" key="1">
    <source>
        <dbReference type="SAM" id="MobiDB-lite"/>
    </source>
</evidence>